<proteinExistence type="inferred from homology"/>
<evidence type="ECO:0000256" key="1">
    <source>
        <dbReference type="ARBA" id="ARBA00006149"/>
    </source>
</evidence>
<evidence type="ECO:0000256" key="3">
    <source>
        <dbReference type="ARBA" id="ARBA00022679"/>
    </source>
</evidence>
<dbReference type="InterPro" id="IPR056684">
    <property type="entry name" value="DUF7782"/>
</dbReference>
<dbReference type="EMBL" id="BOON01000001">
    <property type="protein sequence ID" value="GII20513.1"/>
    <property type="molecule type" value="Genomic_DNA"/>
</dbReference>
<dbReference type="PANTHER" id="PTHR45875">
    <property type="entry name" value="METHYLTRANSFERASE N6AMT1"/>
    <property type="match status" value="1"/>
</dbReference>
<dbReference type="GO" id="GO:0008757">
    <property type="term" value="F:S-adenosylmethionine-dependent methyltransferase activity"/>
    <property type="evidence" value="ECO:0007669"/>
    <property type="project" value="TreeGrafter"/>
</dbReference>
<dbReference type="GO" id="GO:0008276">
    <property type="term" value="F:protein methyltransferase activity"/>
    <property type="evidence" value="ECO:0007669"/>
    <property type="project" value="TreeGrafter"/>
</dbReference>
<keyword evidence="3" id="KW-0808">Transferase</keyword>
<dbReference type="InterPro" id="IPR002052">
    <property type="entry name" value="DNA_methylase_N6_adenine_CS"/>
</dbReference>
<gene>
    <name evidence="8" type="ORF">Pme01_01100</name>
</gene>
<feature type="domain" description="DUF7059" evidence="6">
    <location>
        <begin position="24"/>
        <end position="108"/>
    </location>
</feature>
<evidence type="ECO:0000259" key="5">
    <source>
        <dbReference type="Pfam" id="PF05175"/>
    </source>
</evidence>
<dbReference type="GO" id="GO:0008170">
    <property type="term" value="F:N-methyltransferase activity"/>
    <property type="evidence" value="ECO:0007669"/>
    <property type="project" value="UniProtKB-ARBA"/>
</dbReference>
<evidence type="ECO:0000259" key="6">
    <source>
        <dbReference type="Pfam" id="PF23186"/>
    </source>
</evidence>
<name>A0A8J3T6F4_9ACTN</name>
<dbReference type="GO" id="GO:0003676">
    <property type="term" value="F:nucleic acid binding"/>
    <property type="evidence" value="ECO:0007669"/>
    <property type="project" value="InterPro"/>
</dbReference>
<dbReference type="AlphaFoldDB" id="A0A8J3T6F4"/>
<dbReference type="PANTHER" id="PTHR45875:SF1">
    <property type="entry name" value="METHYLTRANSFERASE N6AMT1"/>
    <property type="match status" value="1"/>
</dbReference>
<evidence type="ECO:0000313" key="9">
    <source>
        <dbReference type="Proteomes" id="UP000599074"/>
    </source>
</evidence>
<reference evidence="8" key="1">
    <citation type="submission" date="2021-01" db="EMBL/GenBank/DDBJ databases">
        <title>Whole genome shotgun sequence of Planosporangium mesophilum NBRC 109066.</title>
        <authorList>
            <person name="Komaki H."/>
            <person name="Tamura T."/>
        </authorList>
    </citation>
    <scope>NUCLEOTIDE SEQUENCE</scope>
    <source>
        <strain evidence="8">NBRC 109066</strain>
    </source>
</reference>
<dbReference type="SUPFAM" id="SSF53335">
    <property type="entry name" value="S-adenosyl-L-methionine-dependent methyltransferases"/>
    <property type="match status" value="1"/>
</dbReference>
<keyword evidence="9" id="KW-1185">Reference proteome</keyword>
<dbReference type="InterPro" id="IPR052190">
    <property type="entry name" value="Euk-Arch_PrmC-MTase"/>
</dbReference>
<dbReference type="InterPro" id="IPR055487">
    <property type="entry name" value="DUF7059"/>
</dbReference>
<dbReference type="CDD" id="cd02440">
    <property type="entry name" value="AdoMet_MTases"/>
    <property type="match status" value="1"/>
</dbReference>
<organism evidence="8 9">
    <name type="scientific">Planosporangium mesophilum</name>
    <dbReference type="NCBI Taxonomy" id="689768"/>
    <lineage>
        <taxon>Bacteria</taxon>
        <taxon>Bacillati</taxon>
        <taxon>Actinomycetota</taxon>
        <taxon>Actinomycetes</taxon>
        <taxon>Micromonosporales</taxon>
        <taxon>Micromonosporaceae</taxon>
        <taxon>Planosporangium</taxon>
    </lineage>
</organism>
<dbReference type="Pfam" id="PF23186">
    <property type="entry name" value="DUF7059"/>
    <property type="match status" value="1"/>
</dbReference>
<dbReference type="Pfam" id="PF05175">
    <property type="entry name" value="MTS"/>
    <property type="match status" value="1"/>
</dbReference>
<dbReference type="Proteomes" id="UP000599074">
    <property type="component" value="Unassembled WGS sequence"/>
</dbReference>
<dbReference type="InterPro" id="IPR029063">
    <property type="entry name" value="SAM-dependent_MTases_sf"/>
</dbReference>
<evidence type="ECO:0000256" key="2">
    <source>
        <dbReference type="ARBA" id="ARBA00022603"/>
    </source>
</evidence>
<dbReference type="PROSITE" id="PS00092">
    <property type="entry name" value="N6_MTASE"/>
    <property type="match status" value="1"/>
</dbReference>
<dbReference type="GO" id="GO:0032259">
    <property type="term" value="P:methylation"/>
    <property type="evidence" value="ECO:0007669"/>
    <property type="project" value="UniProtKB-KW"/>
</dbReference>
<dbReference type="GO" id="GO:0035657">
    <property type="term" value="C:eRF1 methyltransferase complex"/>
    <property type="evidence" value="ECO:0007669"/>
    <property type="project" value="TreeGrafter"/>
</dbReference>
<dbReference type="InterPro" id="IPR007848">
    <property type="entry name" value="Small_mtfrase_dom"/>
</dbReference>
<evidence type="ECO:0000313" key="8">
    <source>
        <dbReference type="EMBL" id="GII20513.1"/>
    </source>
</evidence>
<keyword evidence="4" id="KW-0949">S-adenosyl-L-methionine</keyword>
<sequence>MGRVTDAILSPDGIARLREALTTAGYTSLGIAERIGPAGTVGMQHNDLRAALRSTTGAPDRLATLIRLFVCGQTEPEQAVAAALAPLPLADAIEAGLVEPVAGGLRAALEIEAYGDQWIVSDVDAGMRPGQPLPPDHVLGVGGASTTLAQSTIRRPVGTALDLGTGCGIQALHLSTHAARVTATDLSERALRFAATTAALNRLDWELLRGDLTDPVAGRRFDLVVSNPPFVVGPGTTTHTYRDSGRAGDAVCAELVAAAPRLLNEGGYLQFLANWLHVTGEDWADRVAGWVAGTGLDAWIIQREVSDPVGYVNLWLADASEDPATQPARAAAWLDWFDANKIEAVGLGLVTLRAGGHDDPAVRVEDLRQAVDQPLGAHVEPWFDRQDWLRRQSADSLLGARLVAADGLQLRQEATRGPQGWQVDRQLLALTEGLRWVEQIDPLVLALVSACDGTLPLRDQLDVLAAAHQAEPAVLAEAAVPIVAHLVERGLLLPSEA</sequence>
<feature type="domain" description="Methyltransferase small" evidence="5">
    <location>
        <begin position="145"/>
        <end position="274"/>
    </location>
</feature>
<accession>A0A8J3T6F4</accession>
<evidence type="ECO:0000256" key="4">
    <source>
        <dbReference type="ARBA" id="ARBA00022691"/>
    </source>
</evidence>
<keyword evidence="2 8" id="KW-0489">Methyltransferase</keyword>
<feature type="domain" description="DUF7782" evidence="7">
    <location>
        <begin position="381"/>
        <end position="494"/>
    </location>
</feature>
<comment type="similarity">
    <text evidence="1">Belongs to the eukaryotic/archaeal PrmC-related family.</text>
</comment>
<dbReference type="Pfam" id="PF25004">
    <property type="entry name" value="DUF7782"/>
    <property type="match status" value="1"/>
</dbReference>
<dbReference type="Gene3D" id="3.40.50.150">
    <property type="entry name" value="Vaccinia Virus protein VP39"/>
    <property type="match status" value="1"/>
</dbReference>
<evidence type="ECO:0000259" key="7">
    <source>
        <dbReference type="Pfam" id="PF25004"/>
    </source>
</evidence>
<dbReference type="RefSeq" id="WP_239087929.1">
    <property type="nucleotide sequence ID" value="NZ_BOON01000001.1"/>
</dbReference>
<comment type="caution">
    <text evidence="8">The sequence shown here is derived from an EMBL/GenBank/DDBJ whole genome shotgun (WGS) entry which is preliminary data.</text>
</comment>
<protein>
    <submittedName>
        <fullName evidence="8">SAM-dependent methyltransferase</fullName>
    </submittedName>
</protein>